<protein>
    <submittedName>
        <fullName evidence="1">Uncharacterized protein</fullName>
    </submittedName>
</protein>
<name>A0A3N4MSK6_9NEIS</name>
<dbReference type="AlphaFoldDB" id="A0A3N4MSK6"/>
<evidence type="ECO:0000313" key="2">
    <source>
        <dbReference type="Proteomes" id="UP000272412"/>
    </source>
</evidence>
<dbReference type="RefSeq" id="WP_123804368.1">
    <property type="nucleotide sequence ID" value="NZ_RPFL01000020.1"/>
</dbReference>
<gene>
    <name evidence="1" type="ORF">EGK74_08225</name>
</gene>
<reference evidence="1 2" key="1">
    <citation type="submission" date="2018-11" db="EMBL/GenBank/DDBJ databases">
        <title>Neisseria weixii sp. nov. isolated from the rectal contents of plateau pika (Ochotona cruzoniae).</title>
        <authorList>
            <person name="Zhang G."/>
        </authorList>
    </citation>
    <scope>NUCLEOTIDE SEQUENCE [LARGE SCALE GENOMIC DNA]</scope>
    <source>
        <strain evidence="1 2">10009</strain>
    </source>
</reference>
<accession>A0A3N4MSK6</accession>
<evidence type="ECO:0000313" key="1">
    <source>
        <dbReference type="EMBL" id="RPD86218.1"/>
    </source>
</evidence>
<sequence>MSRKTDDGLLFAGTVYARNRRIEGSGFYDIGNTTGLSIKSDAEKIQRTSKRKDSYGQPLDSLANKKPSELSYTLDTFDRTNLAMALMGEAAVIEAKAVKVTDEAVTVGNKGQWYKISIDNIDGKVTVKNAADQAVKPEYIEVNATLGMILIKEECDNVNNGETVKVTASTGAKGGFMIEADTVGDYDLEIMLDGVNRVSGENVKLHIPSAVVSSDSELDWFADDFNEASFTGNPVLVDGNKSGYTVKVFSV</sequence>
<comment type="caution">
    <text evidence="1">The sequence shown here is derived from an EMBL/GenBank/DDBJ whole genome shotgun (WGS) entry which is preliminary data.</text>
</comment>
<dbReference type="EMBL" id="RPFL01000020">
    <property type="protein sequence ID" value="RPD86218.1"/>
    <property type="molecule type" value="Genomic_DNA"/>
</dbReference>
<proteinExistence type="predicted"/>
<dbReference type="Proteomes" id="UP000272412">
    <property type="component" value="Unassembled WGS sequence"/>
</dbReference>
<keyword evidence="2" id="KW-1185">Reference proteome</keyword>
<dbReference type="OrthoDB" id="8607883at2"/>
<organism evidence="1 2">
    <name type="scientific">Neisseria weixii</name>
    <dbReference type="NCBI Taxonomy" id="1853276"/>
    <lineage>
        <taxon>Bacteria</taxon>
        <taxon>Pseudomonadati</taxon>
        <taxon>Pseudomonadota</taxon>
        <taxon>Betaproteobacteria</taxon>
        <taxon>Neisseriales</taxon>
        <taxon>Neisseriaceae</taxon>
        <taxon>Neisseria</taxon>
    </lineage>
</organism>